<keyword evidence="3 11" id="KW-0812">Transmembrane</keyword>
<keyword evidence="6 11" id="KW-1133">Transmembrane helix</keyword>
<dbReference type="GO" id="GO:0006873">
    <property type="term" value="P:intracellular monoatomic ion homeostasis"/>
    <property type="evidence" value="ECO:0007669"/>
    <property type="project" value="EnsemblFungi"/>
</dbReference>
<evidence type="ECO:0000256" key="2">
    <source>
        <dbReference type="ARBA" id="ARBA00005687"/>
    </source>
</evidence>
<dbReference type="VEuPathDB" id="FungiDB:GWK60_K09273"/>
<protein>
    <recommendedName>
        <fullName evidence="10">Mitochondrial distribution and morphology protein 32</fullName>
    </recommendedName>
</protein>
<keyword evidence="5" id="KW-0809">Transit peptide</keyword>
<reference evidence="12 13" key="1">
    <citation type="submission" date="2015-10" db="EMBL/GenBank/DDBJ databases">
        <title>Draft genomes sequences of Candida glabrata isolates 1A, 1B, 2A, 2B, 3A and 3B.</title>
        <authorList>
            <person name="Haavelsrud O.E."/>
            <person name="Gaustad P."/>
        </authorList>
    </citation>
    <scope>NUCLEOTIDE SEQUENCE [LARGE SCALE GENOMIC DNA]</scope>
    <source>
        <strain evidence="12">910700640</strain>
    </source>
</reference>
<evidence type="ECO:0000256" key="8">
    <source>
        <dbReference type="ARBA" id="ARBA00023136"/>
    </source>
</evidence>
<evidence type="ECO:0000313" key="12">
    <source>
        <dbReference type="EMBL" id="KTB02514.1"/>
    </source>
</evidence>
<evidence type="ECO:0000256" key="11">
    <source>
        <dbReference type="SAM" id="Phobius"/>
    </source>
</evidence>
<evidence type="ECO:0000256" key="10">
    <source>
        <dbReference type="ARBA" id="ARBA00040573"/>
    </source>
</evidence>
<dbReference type="GO" id="GO:0007005">
    <property type="term" value="P:mitochondrion organization"/>
    <property type="evidence" value="ECO:0007669"/>
    <property type="project" value="EnsemblFungi"/>
</dbReference>
<dbReference type="AlphaFoldDB" id="A0A0W0CSG6"/>
<dbReference type="Pfam" id="PF08118">
    <property type="entry name" value="MDM31_MDM32"/>
    <property type="match status" value="1"/>
</dbReference>
<dbReference type="InterPro" id="IPR012571">
    <property type="entry name" value="Mdm31/Mdm32"/>
</dbReference>
<dbReference type="GO" id="GO:0005743">
    <property type="term" value="C:mitochondrial inner membrane"/>
    <property type="evidence" value="ECO:0007669"/>
    <property type="project" value="UniProtKB-SubCell"/>
</dbReference>
<gene>
    <name evidence="12" type="ORF">AO440_003650</name>
</gene>
<proteinExistence type="inferred from homology"/>
<dbReference type="PANTHER" id="PTHR31068:SF1">
    <property type="entry name" value="MITOCHONDRIAL DISTRIBUTION AND MORPHOLOGY PROTEIN 32"/>
    <property type="match status" value="1"/>
</dbReference>
<organism evidence="12 13">
    <name type="scientific">Candida glabrata</name>
    <name type="common">Yeast</name>
    <name type="synonym">Torulopsis glabrata</name>
    <dbReference type="NCBI Taxonomy" id="5478"/>
    <lineage>
        <taxon>Eukaryota</taxon>
        <taxon>Fungi</taxon>
        <taxon>Dikarya</taxon>
        <taxon>Ascomycota</taxon>
        <taxon>Saccharomycotina</taxon>
        <taxon>Saccharomycetes</taxon>
        <taxon>Saccharomycetales</taxon>
        <taxon>Saccharomycetaceae</taxon>
        <taxon>Nakaseomyces</taxon>
    </lineage>
</organism>
<evidence type="ECO:0000256" key="3">
    <source>
        <dbReference type="ARBA" id="ARBA00022692"/>
    </source>
</evidence>
<dbReference type="Proteomes" id="UP000054886">
    <property type="component" value="Unassembled WGS sequence"/>
</dbReference>
<evidence type="ECO:0000313" key="13">
    <source>
        <dbReference type="Proteomes" id="UP000054886"/>
    </source>
</evidence>
<evidence type="ECO:0000256" key="9">
    <source>
        <dbReference type="ARBA" id="ARBA00025191"/>
    </source>
</evidence>
<keyword evidence="8 11" id="KW-0472">Membrane</keyword>
<comment type="subcellular location">
    <subcellularLocation>
        <location evidence="1">Mitochondrion inner membrane</location>
        <topology evidence="1">Multi-pass membrane protein</topology>
    </subcellularLocation>
</comment>
<evidence type="ECO:0000256" key="7">
    <source>
        <dbReference type="ARBA" id="ARBA00023128"/>
    </source>
</evidence>
<evidence type="ECO:0000256" key="4">
    <source>
        <dbReference type="ARBA" id="ARBA00022792"/>
    </source>
</evidence>
<comment type="function">
    <text evidence="9">Involved in the organization of the mitochondrial membranes and the global structure of the mitochondria. Also required for mitochondrial distribution and mobility as well as for the maintenance of mitochondrial DNA nucleoids structures.</text>
</comment>
<sequence>MIRRRIVGFLRRPLGSEGGPLVSPIVGLVRPLVYPVNRAASPVTAVNPVVRTVGMRFISGPVEREAIRAGISNNTDFLHVQNILLQKDQERQRRELLLKDADNFFERFKVKTKWVLIRGNRPFSKDEIYTLFSWLLLSQIVWIVVGTTTFLSLVIMASNTMFAKEFVGETLGNILNNNKYINGIDFTFKDAMVPEWKKKMIRFHNVTMKSNDKDDTKGVSMNLKLNQVEVSLSVVKWLSGKGLVNDISIFGISGDISINDKKESNVESLINWVTESNPTYELNNFTINDSSTVIHDKANNKHLNMNIYSLVIPRLRFDHLLTDIFSADVLAGSVNDSLFNIHKRQNKLLPAFFSDKGRDNRSKTIDKNENDGRFTNLRLNAININELNLNRTGAFNWIDDGTIEISADIMIPNTDENNEGNGLKTLLGYPGGDPLVNKNTPENKYVVIDVKFKFKDLKTKFPNEEPKLSSGEKILSLNELKPVIAYVNSRSGFIHFLTSLEDSNQSRTNVESVDDNKNWGLSNISIRRKKSYPNTTVISSKPYWNSTSEDNERNLPLPLNQEIIKFHNISVQDDNELVLRCRIVQNVEQLENLSSLKISKMWDTITMEMYMDLLKVVEDWEYRNKNDWMKQWGATFASQLLLVGFGAMV</sequence>
<dbReference type="VEuPathDB" id="FungiDB:B1J91_K09482g"/>
<evidence type="ECO:0000256" key="1">
    <source>
        <dbReference type="ARBA" id="ARBA00004448"/>
    </source>
</evidence>
<keyword evidence="7" id="KW-0496">Mitochondrion</keyword>
<comment type="similarity">
    <text evidence="2">Belongs to the MDM31/MDM32 family.</text>
</comment>
<dbReference type="GO" id="GO:0000001">
    <property type="term" value="P:mitochondrion inheritance"/>
    <property type="evidence" value="ECO:0007669"/>
    <property type="project" value="EnsemblFungi"/>
</dbReference>
<dbReference type="PANTHER" id="PTHR31068">
    <property type="entry name" value="MITOCHONDRIAL DISTRIBUTION AND MORPHOLOGY PROTEIN 31"/>
    <property type="match status" value="1"/>
</dbReference>
<accession>A0A0W0CSG6</accession>
<evidence type="ECO:0000256" key="5">
    <source>
        <dbReference type="ARBA" id="ARBA00022946"/>
    </source>
</evidence>
<evidence type="ECO:0000256" key="6">
    <source>
        <dbReference type="ARBA" id="ARBA00022989"/>
    </source>
</evidence>
<dbReference type="VEuPathDB" id="FungiDB:GVI51_K09317"/>
<dbReference type="VEuPathDB" id="FungiDB:CAGL0K09482g"/>
<keyword evidence="4" id="KW-0999">Mitochondrion inner membrane</keyword>
<dbReference type="EMBL" id="LLZZ01000124">
    <property type="protein sequence ID" value="KTB02514.1"/>
    <property type="molecule type" value="Genomic_DNA"/>
</dbReference>
<comment type="caution">
    <text evidence="12">The sequence shown here is derived from an EMBL/GenBank/DDBJ whole genome shotgun (WGS) entry which is preliminary data.</text>
</comment>
<name>A0A0W0CSG6_CANGB</name>
<feature type="transmembrane region" description="Helical" evidence="11">
    <location>
        <begin position="128"/>
        <end position="156"/>
    </location>
</feature>